<sequence>MVCVGSVVLNPTCVCGISGAEPYMLVLNPSCVHHGMCGISGAEPYMCTPWCVWEYGAEPYMCTPCVCGISGAEPYMCTPWCVWDQWSFHNGNFPVRCTVCSFSADSESKIKRHVATQHRPPNAGISNNGSLDRELNSQLDVPTDGAQVDQGKDKDPSDGGRLVEYRCPKCPMVCYRRGNFTRHLTAKHKINQTTAAALSKSIEGKIAKVLKRKRAGSAFTALKQMRFQAMENLKCSHCSYIAKWPSDLRRHMQVHTLIKRFKCSMCTNKYKYLGDLNVHMRRDHNTEPPDNIAREVATSDALTKASPAMFRCPVCPYASQSKAELEQHSRIHANTEKTYQCRQCDYQTYWRGDVSRHLFRHHKIVLSKEASEIWAYFLHRPDIKPLTKQGGAAAAAAAAAASLAVSPSSLPEVSPGKTTPQNTPAVLSSQDQQDSISYTQGSSRKSSPASGTVFLKEGSFICEYPNCDFKTTISDRMEIHLAVHQNLKMFVCPTCGKRTNWKWDVVKHMNKVHMNTTAVIEDVITLSIDQAKATIQDYLSSHEKKSKNLVVSYCSLCNFKSLDRNRVVRHLATVHKHENGTFLSMPMIRSESLENPLNIQTEEGGVSLDSDRFLLDGSGGELPVRKFVEPPAEELAQLEKPYACAICRKVGSTKGDVKKHYNYTHPYKDVRIVYVGDETEFNYYTGEIYQKSSKSDQSLLESPDMKTGMPPLSPSGKILRPDSKFSNPKMHGYVKPFKCSICGLRSNWKWDLKKHLRSKHPNQGGFVILLSIEEASETYGKDCTPSHPKNEDFLSPFSSSPSQVPLQTPSNPSPVPAADHVFKPPPNIKAEILEDSDGEDSQDELCSVSSFFSESSASSASPSPRPRGRESSTSLDPTRRQWRCSACNYISNWRRNMARHIHRKHPEEEETVEVLALHETPETVNDGTGEDVSQNREAMDVEARSYDTVAEPDVPEKKVSCVQSDMRLWNCSRCVYSSRLRTHIIVHMQQHEMKPFSCGICGMPFMNRGPLHRHLQKVHKRSDYLKLCKVNIQYNDEPGASNADEVTRNEYINSYFCRLCSLESLDRIQIVQHLIDVHDSPESDNNILKIQKHVGGSAKRRAALVRFSKNNSSQKWNKKVHFCTICPFRTLKKSMLAFHMTYHKPNSVNKFKCKYCPYYVGAVRLLHQHQRKWHKESSSQRQWEQEEQTTPTQSPTKLGAGSTSPLGTPRRHCCEKCPYTTNSKNDFIYHKQFHRPKRTAEFKCEYCDYWVVHKRLLKQHTRLHTTVSPSSGAVVENSPAKSLCSDPGLVYDPVELTELAAIKQKMISAKITASLSNSPNISPMKLASQCSVDSKPGYIIKNGLYRKLHKCQFCPYTNIRSRNMQLHEMMHGPRDSNCPLMKCPYCDYYVGSKGLLSHHMKVHQKTYGDTPENDAELGDLADSVDNDDESDQDIPQQQKVDTLLQISRFKRFGCERCPYASAKRQHFVRHLELHGSRQRHTCQYCDYSVPSNNLLHQHTKLHLMPNQNLLASQSITNLQHLSEVPADVALASALPPADSDTAVTISVIHDHLGLYENSIYDSEPKKLYRCDRCPYANVRRDYLLSHLKFHMVPSSLVCPYCDYSAPKQPLLTQHIRVHFCPLPELSDWLLENGQVERETSQKSLDLAEALKVAQEYQNKSKKKDKTKAAICHTDRLAGKLDEKPEGKENIQSCGAGDGRLIYICQYCDREFPASDKLVKHELQHLIGNHFEATECIDLASTHDRQQQQKQQQNLQADQPVESQCLENNNSQEDSQTEATMSSDRQHLCESGIVAAADGTGVRGEENGKTSQEVIGESVHDSGSMETGVSDTNNIQEDERAHESASSLTADVSASHEGVGGSDKEKSLTLAT</sequence>
<keyword evidence="2" id="KW-0677">Repeat</keyword>
<feature type="domain" description="C2H2-type" evidence="7">
    <location>
        <begin position="1702"/>
        <end position="1724"/>
    </location>
</feature>
<dbReference type="SMART" id="SM00355">
    <property type="entry name" value="ZnF_C2H2"/>
    <property type="match status" value="26"/>
</dbReference>
<dbReference type="SUPFAM" id="SSF57667">
    <property type="entry name" value="beta-beta-alpha zinc fingers"/>
    <property type="match status" value="6"/>
</dbReference>
<dbReference type="InterPro" id="IPR036236">
    <property type="entry name" value="Znf_C2H2_sf"/>
</dbReference>
<dbReference type="InterPro" id="IPR013087">
    <property type="entry name" value="Znf_C2H2_type"/>
</dbReference>
<evidence type="ECO:0000256" key="2">
    <source>
        <dbReference type="ARBA" id="ARBA00022737"/>
    </source>
</evidence>
<gene>
    <name evidence="8" type="ORF">CUNI_LOCUS17069</name>
</gene>
<feature type="domain" description="C2H2-type" evidence="7">
    <location>
        <begin position="310"/>
        <end position="337"/>
    </location>
</feature>
<feature type="domain" description="C2H2-type" evidence="7">
    <location>
        <begin position="261"/>
        <end position="289"/>
    </location>
</feature>
<feature type="domain" description="C2H2-type" evidence="7">
    <location>
        <begin position="490"/>
        <end position="518"/>
    </location>
</feature>
<evidence type="ECO:0000313" key="8">
    <source>
        <dbReference type="EMBL" id="CAG5131511.1"/>
    </source>
</evidence>
<keyword evidence="9" id="KW-1185">Reference proteome</keyword>
<evidence type="ECO:0000256" key="4">
    <source>
        <dbReference type="ARBA" id="ARBA00022833"/>
    </source>
</evidence>
<dbReference type="Gene3D" id="3.30.160.60">
    <property type="entry name" value="Classic Zinc Finger"/>
    <property type="match status" value="11"/>
</dbReference>
<dbReference type="PANTHER" id="PTHR24379:SF121">
    <property type="entry name" value="C2H2-TYPE DOMAIN-CONTAINING PROTEIN"/>
    <property type="match status" value="1"/>
</dbReference>
<feature type="compositionally biased region" description="Polar residues" evidence="6">
    <location>
        <begin position="124"/>
        <end position="136"/>
    </location>
</feature>
<feature type="domain" description="C2H2-type" evidence="7">
    <location>
        <begin position="737"/>
        <end position="765"/>
    </location>
</feature>
<feature type="compositionally biased region" description="Basic and acidic residues" evidence="6">
    <location>
        <begin position="1861"/>
        <end position="1871"/>
    </location>
</feature>
<feature type="compositionally biased region" description="Acidic residues" evidence="6">
    <location>
        <begin position="1411"/>
        <end position="1432"/>
    </location>
</feature>
<dbReference type="PROSITE" id="PS00028">
    <property type="entry name" value="ZINC_FINGER_C2H2_1"/>
    <property type="match status" value="8"/>
</dbReference>
<dbReference type="PROSITE" id="PS50157">
    <property type="entry name" value="ZINC_FINGER_C2H2_2"/>
    <property type="match status" value="8"/>
</dbReference>
<feature type="region of interest" description="Disordered" evidence="6">
    <location>
        <begin position="1176"/>
        <end position="1208"/>
    </location>
</feature>
<dbReference type="OrthoDB" id="6077919at2759"/>
<dbReference type="EMBL" id="CAJHNH020004709">
    <property type="protein sequence ID" value="CAG5131511.1"/>
    <property type="molecule type" value="Genomic_DNA"/>
</dbReference>
<keyword evidence="3 5" id="KW-0863">Zinc-finger</keyword>
<accession>A0A8S3ZZ42</accession>
<comment type="caution">
    <text evidence="8">The sequence shown here is derived from an EMBL/GenBank/DDBJ whole genome shotgun (WGS) entry which is preliminary data.</text>
</comment>
<feature type="compositionally biased region" description="Polar residues" evidence="6">
    <location>
        <begin position="796"/>
        <end position="810"/>
    </location>
</feature>
<evidence type="ECO:0000259" key="7">
    <source>
        <dbReference type="PROSITE" id="PS50157"/>
    </source>
</evidence>
<name>A0A8S3ZZ42_9EUPU</name>
<dbReference type="Pfam" id="PF13909">
    <property type="entry name" value="zf-H2C2_5"/>
    <property type="match status" value="2"/>
</dbReference>
<feature type="domain" description="C2H2-type" evidence="7">
    <location>
        <begin position="233"/>
        <end position="260"/>
    </location>
</feature>
<keyword evidence="4" id="KW-0862">Zinc</keyword>
<reference evidence="8" key="1">
    <citation type="submission" date="2021-04" db="EMBL/GenBank/DDBJ databases">
        <authorList>
            <consortium name="Molecular Ecology Group"/>
        </authorList>
    </citation>
    <scope>NUCLEOTIDE SEQUENCE</scope>
</reference>
<keyword evidence="1" id="KW-0479">Metal-binding</keyword>
<feature type="domain" description="C2H2-type" evidence="7">
    <location>
        <begin position="996"/>
        <end position="1024"/>
    </location>
</feature>
<feature type="region of interest" description="Disordered" evidence="6">
    <location>
        <begin position="141"/>
        <end position="160"/>
    </location>
</feature>
<feature type="compositionally biased region" description="Polar residues" evidence="6">
    <location>
        <begin position="1823"/>
        <end position="1834"/>
    </location>
</feature>
<feature type="domain" description="C2H2-type" evidence="7">
    <location>
        <begin position="1242"/>
        <end position="1269"/>
    </location>
</feature>
<evidence type="ECO:0000313" key="9">
    <source>
        <dbReference type="Proteomes" id="UP000678393"/>
    </source>
</evidence>
<feature type="region of interest" description="Disordered" evidence="6">
    <location>
        <begin position="694"/>
        <end position="718"/>
    </location>
</feature>
<dbReference type="PANTHER" id="PTHR24379">
    <property type="entry name" value="KRAB AND ZINC FINGER DOMAIN-CONTAINING"/>
    <property type="match status" value="1"/>
</dbReference>
<feature type="region of interest" description="Disordered" evidence="6">
    <location>
        <begin position="113"/>
        <end position="136"/>
    </location>
</feature>
<feature type="region of interest" description="Disordered" evidence="6">
    <location>
        <begin position="409"/>
        <end position="450"/>
    </location>
</feature>
<feature type="region of interest" description="Disordered" evidence="6">
    <location>
        <begin position="1406"/>
        <end position="1434"/>
    </location>
</feature>
<feature type="compositionally biased region" description="Low complexity" evidence="6">
    <location>
        <begin position="847"/>
        <end position="862"/>
    </location>
</feature>
<feature type="region of interest" description="Disordered" evidence="6">
    <location>
        <begin position="779"/>
        <end position="877"/>
    </location>
</feature>
<protein>
    <recommendedName>
        <fullName evidence="7">C2H2-type domain-containing protein</fullName>
    </recommendedName>
</protein>
<dbReference type="GO" id="GO:0008270">
    <property type="term" value="F:zinc ion binding"/>
    <property type="evidence" value="ECO:0007669"/>
    <property type="project" value="UniProtKB-KW"/>
</dbReference>
<feature type="compositionally biased region" description="Basic and acidic residues" evidence="6">
    <location>
        <begin position="150"/>
        <end position="160"/>
    </location>
</feature>
<proteinExistence type="predicted"/>
<organism evidence="8 9">
    <name type="scientific">Candidula unifasciata</name>
    <dbReference type="NCBI Taxonomy" id="100452"/>
    <lineage>
        <taxon>Eukaryota</taxon>
        <taxon>Metazoa</taxon>
        <taxon>Spiralia</taxon>
        <taxon>Lophotrochozoa</taxon>
        <taxon>Mollusca</taxon>
        <taxon>Gastropoda</taxon>
        <taxon>Heterobranchia</taxon>
        <taxon>Euthyneura</taxon>
        <taxon>Panpulmonata</taxon>
        <taxon>Eupulmonata</taxon>
        <taxon>Stylommatophora</taxon>
        <taxon>Helicina</taxon>
        <taxon>Helicoidea</taxon>
        <taxon>Geomitridae</taxon>
        <taxon>Candidula</taxon>
    </lineage>
</organism>
<dbReference type="Proteomes" id="UP000678393">
    <property type="component" value="Unassembled WGS sequence"/>
</dbReference>
<feature type="region of interest" description="Disordered" evidence="6">
    <location>
        <begin position="1795"/>
        <end position="1871"/>
    </location>
</feature>
<evidence type="ECO:0000256" key="3">
    <source>
        <dbReference type="ARBA" id="ARBA00022771"/>
    </source>
</evidence>
<feature type="compositionally biased region" description="Acidic residues" evidence="6">
    <location>
        <begin position="833"/>
        <end position="843"/>
    </location>
</feature>
<evidence type="ECO:0000256" key="5">
    <source>
        <dbReference type="PROSITE-ProRule" id="PRU00042"/>
    </source>
</evidence>
<evidence type="ECO:0000256" key="1">
    <source>
        <dbReference type="ARBA" id="ARBA00022723"/>
    </source>
</evidence>
<evidence type="ECO:0000256" key="6">
    <source>
        <dbReference type="SAM" id="MobiDB-lite"/>
    </source>
</evidence>